<evidence type="ECO:0000313" key="4">
    <source>
        <dbReference type="Proteomes" id="UP000033457"/>
    </source>
</evidence>
<protein>
    <submittedName>
        <fullName evidence="2">Conserved protein of DIM6/NTAB family</fullName>
    </submittedName>
    <submittedName>
        <fullName evidence="3">Flavin reductase like domain</fullName>
    </submittedName>
</protein>
<dbReference type="Gene3D" id="2.30.110.10">
    <property type="entry name" value="Electron Transport, Fmn-binding Protein, Chain A"/>
    <property type="match status" value="1"/>
</dbReference>
<dbReference type="InterPro" id="IPR002563">
    <property type="entry name" value="Flavin_Rdtase-like_dom"/>
</dbReference>
<dbReference type="RefSeq" id="WP_046438440.1">
    <property type="nucleotide sequence ID" value="NZ_CP011312.1"/>
</dbReference>
<evidence type="ECO:0000259" key="1">
    <source>
        <dbReference type="SMART" id="SM00903"/>
    </source>
</evidence>
<dbReference type="HOGENOM" id="CLU_059021_3_4_11"/>
<dbReference type="PANTHER" id="PTHR43812:SF2">
    <property type="entry name" value="FLAVIN REDUCTASE LIKE DOMAIN-CONTAINING PROTEIN"/>
    <property type="match status" value="1"/>
</dbReference>
<evidence type="ECO:0000313" key="3">
    <source>
        <dbReference type="EMBL" id="VEH05286.1"/>
    </source>
</evidence>
<dbReference type="InterPro" id="IPR012349">
    <property type="entry name" value="Split_barrel_FMN-bd"/>
</dbReference>
<keyword evidence="4" id="KW-1185">Reference proteome</keyword>
<dbReference type="Proteomes" id="UP000033457">
    <property type="component" value="Chromosome"/>
</dbReference>
<evidence type="ECO:0000313" key="2">
    <source>
        <dbReference type="EMBL" id="AKE40396.1"/>
    </source>
</evidence>
<dbReference type="GO" id="GO:0016646">
    <property type="term" value="F:oxidoreductase activity, acting on the CH-NH group of donors, NAD or NADP as acceptor"/>
    <property type="evidence" value="ECO:0007669"/>
    <property type="project" value="UniProtKB-ARBA"/>
</dbReference>
<dbReference type="AlphaFoldDB" id="A0A0F6TCH8"/>
<proteinExistence type="predicted"/>
<dbReference type="Proteomes" id="UP000271380">
    <property type="component" value="Chromosome"/>
</dbReference>
<name>A0A0F6TCH8_9CORY</name>
<reference evidence="3 5" key="2">
    <citation type="submission" date="2018-12" db="EMBL/GenBank/DDBJ databases">
        <authorList>
            <consortium name="Pathogen Informatics"/>
        </authorList>
    </citation>
    <scope>NUCLEOTIDE SEQUENCE [LARGE SCALE GENOMIC DNA]</scope>
    <source>
        <strain evidence="3 5">NCTC949</strain>
    </source>
</reference>
<dbReference type="STRING" id="35755.UL82_00810"/>
<organism evidence="2 4">
    <name type="scientific">Corynebacterium kutscheri</name>
    <dbReference type="NCBI Taxonomy" id="35755"/>
    <lineage>
        <taxon>Bacteria</taxon>
        <taxon>Bacillati</taxon>
        <taxon>Actinomycetota</taxon>
        <taxon>Actinomycetes</taxon>
        <taxon>Mycobacteriales</taxon>
        <taxon>Corynebacteriaceae</taxon>
        <taxon>Corynebacterium</taxon>
    </lineage>
</organism>
<gene>
    <name evidence="3" type="ORF">NCTC949_00528</name>
    <name evidence="2" type="ORF">UL82_00810</name>
</gene>
<accession>A0A0F6TCH8</accession>
<dbReference type="EMBL" id="LR134377">
    <property type="protein sequence ID" value="VEH05286.1"/>
    <property type="molecule type" value="Genomic_DNA"/>
</dbReference>
<dbReference type="SMART" id="SM00903">
    <property type="entry name" value="Flavin_Reduct"/>
    <property type="match status" value="1"/>
</dbReference>
<dbReference type="EMBL" id="CP011312">
    <property type="protein sequence ID" value="AKE40396.1"/>
    <property type="molecule type" value="Genomic_DNA"/>
</dbReference>
<dbReference type="OrthoDB" id="9794638at2"/>
<sequence length="200" mass="22057">MDKYFYAPTGEHELQYSPVNAIIGPRPIGWISSVSPSGQANLAPYSFFNVFNRKPPIIGFASIGRKDSVRNIEATGQFCWNMVSTSQLAAMDATSDPITGDEFEFAGIEKAPSRLIAVPQVAQSHAVFECLLTQIEQLKDASGKVTESVMVFGEVIGVHLDRSMIDDGLFITERAEPLLRSGGAETYFRITAESRIDYRR</sequence>
<evidence type="ECO:0000313" key="5">
    <source>
        <dbReference type="Proteomes" id="UP000271380"/>
    </source>
</evidence>
<dbReference type="PANTHER" id="PTHR43812">
    <property type="entry name" value="BLR2425 PROTEIN"/>
    <property type="match status" value="1"/>
</dbReference>
<dbReference type="KEGG" id="cku:UL82_00810"/>
<feature type="domain" description="Flavin reductase like" evidence="1">
    <location>
        <begin position="23"/>
        <end position="167"/>
    </location>
</feature>
<dbReference type="Pfam" id="PF01613">
    <property type="entry name" value="Flavin_Reduct"/>
    <property type="match status" value="1"/>
</dbReference>
<dbReference type="SUPFAM" id="SSF50475">
    <property type="entry name" value="FMN-binding split barrel"/>
    <property type="match status" value="1"/>
</dbReference>
<dbReference type="GO" id="GO:0010181">
    <property type="term" value="F:FMN binding"/>
    <property type="evidence" value="ECO:0007669"/>
    <property type="project" value="InterPro"/>
</dbReference>
<reference evidence="2" key="1">
    <citation type="journal article" date="2015" name="Genome Announc.">
        <title>Complete Genome Sequence of Corynebacterium kutscheri DSM 20755, a Corynebacterial Type Strain with Remarkably Low G+C Content of Chromosomal DNA.</title>
        <authorList>
            <person name="Ruckert C."/>
            <person name="Albersmeier A."/>
            <person name="Winkler A."/>
            <person name="Tauch A."/>
        </authorList>
    </citation>
    <scope>NUCLEOTIDE SEQUENCE [LARGE SCALE GENOMIC DNA]</scope>
    <source>
        <strain evidence="2">DSM 20755</strain>
    </source>
</reference>